<comment type="function">
    <text evidence="10">Component of the proteasome, a multicatalytic proteinase complex which is characterized by its ability to cleave peptides with Arg, Phe, Tyr, Leu, and Glu adjacent to the leaving group at neutral or slightly basic pH. The proteasome has an ATP-dependent proteolytic activity.</text>
</comment>
<evidence type="ECO:0000256" key="1">
    <source>
        <dbReference type="ARBA" id="ARBA00001198"/>
    </source>
</evidence>
<protein>
    <recommendedName>
        <fullName evidence="10">Proteasome subunit beta</fullName>
    </recommendedName>
</protein>
<dbReference type="FunFam" id="3.60.20.10:FF:000010">
    <property type="entry name" value="Proteasome subunit beta type-1"/>
    <property type="match status" value="1"/>
</dbReference>
<evidence type="ECO:0000256" key="3">
    <source>
        <dbReference type="ARBA" id="ARBA00022670"/>
    </source>
</evidence>
<dbReference type="InterPro" id="IPR023333">
    <property type="entry name" value="Proteasome_suB-type"/>
</dbReference>
<comment type="subunit">
    <text evidence="10">Component of the proteasome complex.</text>
</comment>
<evidence type="ECO:0000256" key="6">
    <source>
        <dbReference type="ARBA" id="ARBA00022942"/>
    </source>
</evidence>
<keyword evidence="4" id="KW-0888">Threonine protease</keyword>
<evidence type="ECO:0000256" key="2">
    <source>
        <dbReference type="ARBA" id="ARBA00022490"/>
    </source>
</evidence>
<dbReference type="PROSITE" id="PS00854">
    <property type="entry name" value="PROTEASOME_BETA_1"/>
    <property type="match status" value="1"/>
</dbReference>
<comment type="catalytic activity">
    <reaction evidence="1">
        <text>Cleavage of peptide bonds with very broad specificity.</text>
        <dbReference type="EC" id="3.4.25.1"/>
    </reaction>
</comment>
<keyword evidence="8 10" id="KW-0539">Nucleus</keyword>
<keyword evidence="6 10" id="KW-0647">Proteasome</keyword>
<proteinExistence type="inferred from homology"/>
<comment type="similarity">
    <text evidence="10">Belongs to the peptidase T1B family.</text>
</comment>
<dbReference type="EMBL" id="HBIC01032468">
    <property type="protein sequence ID" value="CAE0287659.1"/>
    <property type="molecule type" value="Transcribed_RNA"/>
</dbReference>
<dbReference type="InterPro" id="IPR029055">
    <property type="entry name" value="Ntn_hydrolases_N"/>
</dbReference>
<dbReference type="CDD" id="cd03762">
    <property type="entry name" value="proteasome_beta_type_6"/>
    <property type="match status" value="1"/>
</dbReference>
<evidence type="ECO:0000313" key="11">
    <source>
        <dbReference type="EMBL" id="CAE0287659.1"/>
    </source>
</evidence>
<gene>
    <name evidence="11" type="ORF">SELO1098_LOCUS16502</name>
</gene>
<dbReference type="InterPro" id="IPR016050">
    <property type="entry name" value="Proteasome_bsu_CS"/>
</dbReference>
<accession>A0A7S3M7L5</accession>
<keyword evidence="5" id="KW-0378">Hydrolase</keyword>
<evidence type="ECO:0000256" key="4">
    <source>
        <dbReference type="ARBA" id="ARBA00022698"/>
    </source>
</evidence>
<dbReference type="GO" id="GO:0005737">
    <property type="term" value="C:cytoplasm"/>
    <property type="evidence" value="ECO:0007669"/>
    <property type="project" value="UniProtKB-SubCell"/>
</dbReference>
<keyword evidence="2 10" id="KW-0963">Cytoplasm</keyword>
<dbReference type="Gene3D" id="3.60.20.10">
    <property type="entry name" value="Glutamine Phosphoribosylpyrophosphate, subunit 1, domain 1"/>
    <property type="match status" value="1"/>
</dbReference>
<keyword evidence="7" id="KW-0865">Zymogen</keyword>
<dbReference type="PROSITE" id="PS51476">
    <property type="entry name" value="PROTEASOME_BETA_2"/>
    <property type="match status" value="1"/>
</dbReference>
<name>A0A7S3M7L5_9STRA</name>
<dbReference type="AlphaFoldDB" id="A0A7S3M7L5"/>
<dbReference type="PANTHER" id="PTHR32194:SF0">
    <property type="entry name" value="ATP-DEPENDENT PROTEASE SUBUNIT HSLV"/>
    <property type="match status" value="1"/>
</dbReference>
<reference evidence="11" key="1">
    <citation type="submission" date="2021-01" db="EMBL/GenBank/DDBJ databases">
        <authorList>
            <person name="Corre E."/>
            <person name="Pelletier E."/>
            <person name="Niang G."/>
            <person name="Scheremetjew M."/>
            <person name="Finn R."/>
            <person name="Kale V."/>
            <person name="Holt S."/>
            <person name="Cochrane G."/>
            <person name="Meng A."/>
            <person name="Brown T."/>
            <person name="Cohen L."/>
        </authorList>
    </citation>
    <scope>NUCLEOTIDE SEQUENCE</scope>
    <source>
        <strain evidence="11">CCAP 955/1</strain>
    </source>
</reference>
<keyword evidence="3" id="KW-0645">Protease</keyword>
<dbReference type="SUPFAM" id="SSF56235">
    <property type="entry name" value="N-terminal nucleophile aminohydrolases (Ntn hydrolases)"/>
    <property type="match status" value="1"/>
</dbReference>
<dbReference type="GO" id="GO:0005634">
    <property type="term" value="C:nucleus"/>
    <property type="evidence" value="ECO:0007669"/>
    <property type="project" value="UniProtKB-SubCell"/>
</dbReference>
<dbReference type="Pfam" id="PF00227">
    <property type="entry name" value="Proteasome"/>
    <property type="match status" value="1"/>
</dbReference>
<evidence type="ECO:0000256" key="7">
    <source>
        <dbReference type="ARBA" id="ARBA00023145"/>
    </source>
</evidence>
<dbReference type="InterPro" id="IPR000243">
    <property type="entry name" value="Pept_T1A_subB"/>
</dbReference>
<evidence type="ECO:0000256" key="9">
    <source>
        <dbReference type="PIRSR" id="PIRSR600243-1"/>
    </source>
</evidence>
<dbReference type="InterPro" id="IPR001353">
    <property type="entry name" value="Proteasome_sua/b"/>
</dbReference>
<feature type="active site" description="Nucleophile" evidence="9">
    <location>
        <position position="18"/>
    </location>
</feature>
<dbReference type="GO" id="GO:0019774">
    <property type="term" value="C:proteasome core complex, beta-subunit complex"/>
    <property type="evidence" value="ECO:0007669"/>
    <property type="project" value="UniProtKB-ARBA"/>
</dbReference>
<dbReference type="GO" id="GO:0004298">
    <property type="term" value="F:threonine-type endopeptidase activity"/>
    <property type="evidence" value="ECO:0007669"/>
    <property type="project" value="UniProtKB-KW"/>
</dbReference>
<sequence length="215" mass="23355">MDHMNPYGLREGEMSSGTTIMAVTFDGGVVLGADSRTSTGSYVANRVSDKIVPIHDYVWACRSGSAADTQAVSDYVKYYINSHSTELGRLPRVKTCANLMRKICYNNKDRMQAGMICGGWDPYEGGQVYEIPLGGTMMQQKFALGGSGSSYIYGLVDSTYREGMSKEECKVFVKTAISHAMARDGSSGGVIRLVVIDQSGIEKEVVLGDNLPFKP</sequence>
<evidence type="ECO:0000256" key="10">
    <source>
        <dbReference type="RuleBase" id="RU004203"/>
    </source>
</evidence>
<comment type="subcellular location">
    <subcellularLocation>
        <location evidence="10">Cytoplasm</location>
    </subcellularLocation>
    <subcellularLocation>
        <location evidence="10">Nucleus</location>
    </subcellularLocation>
</comment>
<evidence type="ECO:0000256" key="8">
    <source>
        <dbReference type="ARBA" id="ARBA00023242"/>
    </source>
</evidence>
<dbReference type="PANTHER" id="PTHR32194">
    <property type="entry name" value="METALLOPROTEASE TLDD"/>
    <property type="match status" value="1"/>
</dbReference>
<dbReference type="GO" id="GO:0051603">
    <property type="term" value="P:proteolysis involved in protein catabolic process"/>
    <property type="evidence" value="ECO:0007669"/>
    <property type="project" value="InterPro"/>
</dbReference>
<organism evidence="11">
    <name type="scientific">Spumella elongata</name>
    <dbReference type="NCBI Taxonomy" id="89044"/>
    <lineage>
        <taxon>Eukaryota</taxon>
        <taxon>Sar</taxon>
        <taxon>Stramenopiles</taxon>
        <taxon>Ochrophyta</taxon>
        <taxon>Chrysophyceae</taxon>
        <taxon>Chromulinales</taxon>
        <taxon>Chromulinaceae</taxon>
        <taxon>Spumella</taxon>
    </lineage>
</organism>
<dbReference type="PRINTS" id="PR00141">
    <property type="entry name" value="PROTEASOME"/>
</dbReference>
<evidence type="ECO:0000256" key="5">
    <source>
        <dbReference type="ARBA" id="ARBA00022801"/>
    </source>
</evidence>